<dbReference type="PANTHER" id="PTHR15020:SF50">
    <property type="entry name" value="UPF0659 PROTEIN YMR090W"/>
    <property type="match status" value="1"/>
</dbReference>
<evidence type="ECO:0000256" key="1">
    <source>
        <dbReference type="SAM" id="SignalP"/>
    </source>
</evidence>
<reference evidence="3 4" key="1">
    <citation type="submission" date="2024-10" db="EMBL/GenBank/DDBJ databases">
        <title>Updated reference genomes for cyclostephanoid diatoms.</title>
        <authorList>
            <person name="Roberts W.R."/>
            <person name="Alverson A.J."/>
        </authorList>
    </citation>
    <scope>NUCLEOTIDE SEQUENCE [LARGE SCALE GENOMIC DNA]</scope>
    <source>
        <strain evidence="3 4">AJA010-31</strain>
    </source>
</reference>
<dbReference type="InterPro" id="IPR016040">
    <property type="entry name" value="NAD(P)-bd_dom"/>
</dbReference>
<dbReference type="Proteomes" id="UP001530400">
    <property type="component" value="Unassembled WGS sequence"/>
</dbReference>
<dbReference type="AlphaFoldDB" id="A0ABD3N1N7"/>
<feature type="chain" id="PRO_5044768278" description="NAD(P)-binding domain-containing protein" evidence="1">
    <location>
        <begin position="24"/>
        <end position="333"/>
    </location>
</feature>
<feature type="signal peptide" evidence="1">
    <location>
        <begin position="1"/>
        <end position="23"/>
    </location>
</feature>
<evidence type="ECO:0000259" key="2">
    <source>
        <dbReference type="Pfam" id="PF13460"/>
    </source>
</evidence>
<sequence>MLWLHLSTSLGILASTIFHHASALSQPNEVTRRNLLIGGSAAAIPLTFPQLTSASNDAPIAVVGASGRTGALCVASCLRRGIPVEALTRSGNWPPSKIDLSTVGYTGDYVSSPLLTVSACDVKDANSLAMNLAGCKAVIYAASASKAGGNSKEIDGDGVIAAGEACVKNNVSRYIVISSGSTTRPNSLGFKFTEMAVAGIMTNKRLGEVGVAQMYGNGGKSSYTIIRPGGLDEPKIKTIQGPSALEISQGDVLAGFVNRADVAEVAVELALSTAANVKNTAFELYYKNNVVPVDKKYRKYANDDNGVVKRLGGDTYEELFSGIKANYDYLEDP</sequence>
<gene>
    <name evidence="3" type="ORF">ACHAWO_011568</name>
</gene>
<dbReference type="SUPFAM" id="SSF51735">
    <property type="entry name" value="NAD(P)-binding Rossmann-fold domains"/>
    <property type="match status" value="1"/>
</dbReference>
<protein>
    <recommendedName>
        <fullName evidence="2">NAD(P)-binding domain-containing protein</fullName>
    </recommendedName>
</protein>
<evidence type="ECO:0000313" key="4">
    <source>
        <dbReference type="Proteomes" id="UP001530400"/>
    </source>
</evidence>
<keyword evidence="4" id="KW-1185">Reference proteome</keyword>
<feature type="domain" description="NAD(P)-binding" evidence="2">
    <location>
        <begin position="64"/>
        <end position="270"/>
    </location>
</feature>
<proteinExistence type="predicted"/>
<keyword evidence="1" id="KW-0732">Signal</keyword>
<accession>A0ABD3N1N7</accession>
<dbReference type="PANTHER" id="PTHR15020">
    <property type="entry name" value="FLAVIN REDUCTASE-RELATED"/>
    <property type="match status" value="1"/>
</dbReference>
<name>A0ABD3N1N7_9STRA</name>
<dbReference type="InterPro" id="IPR036291">
    <property type="entry name" value="NAD(P)-bd_dom_sf"/>
</dbReference>
<organism evidence="3 4">
    <name type="scientific">Cyclotella atomus</name>
    <dbReference type="NCBI Taxonomy" id="382360"/>
    <lineage>
        <taxon>Eukaryota</taxon>
        <taxon>Sar</taxon>
        <taxon>Stramenopiles</taxon>
        <taxon>Ochrophyta</taxon>
        <taxon>Bacillariophyta</taxon>
        <taxon>Coscinodiscophyceae</taxon>
        <taxon>Thalassiosirophycidae</taxon>
        <taxon>Stephanodiscales</taxon>
        <taxon>Stephanodiscaceae</taxon>
        <taxon>Cyclotella</taxon>
    </lineage>
</organism>
<comment type="caution">
    <text evidence="3">The sequence shown here is derived from an EMBL/GenBank/DDBJ whole genome shotgun (WGS) entry which is preliminary data.</text>
</comment>
<dbReference type="Gene3D" id="3.40.50.720">
    <property type="entry name" value="NAD(P)-binding Rossmann-like Domain"/>
    <property type="match status" value="1"/>
</dbReference>
<dbReference type="Pfam" id="PF13460">
    <property type="entry name" value="NAD_binding_10"/>
    <property type="match status" value="1"/>
</dbReference>
<dbReference type="EMBL" id="JALLPJ020001329">
    <property type="protein sequence ID" value="KAL3769622.1"/>
    <property type="molecule type" value="Genomic_DNA"/>
</dbReference>
<evidence type="ECO:0000313" key="3">
    <source>
        <dbReference type="EMBL" id="KAL3769622.1"/>
    </source>
</evidence>